<accession>A0ABQ2DMD0</accession>
<comment type="caution">
    <text evidence="1">The sequence shown here is derived from an EMBL/GenBank/DDBJ whole genome shotgun (WGS) entry which is preliminary data.</text>
</comment>
<keyword evidence="2" id="KW-1185">Reference proteome</keyword>
<reference evidence="2" key="1">
    <citation type="journal article" date="2019" name="Int. J. Syst. Evol. Microbiol.">
        <title>The Global Catalogue of Microorganisms (GCM) 10K type strain sequencing project: providing services to taxonomists for standard genome sequencing and annotation.</title>
        <authorList>
            <consortium name="The Broad Institute Genomics Platform"/>
            <consortium name="The Broad Institute Genome Sequencing Center for Infectious Disease"/>
            <person name="Wu L."/>
            <person name="Ma J."/>
        </authorList>
    </citation>
    <scope>NUCLEOTIDE SEQUENCE [LARGE SCALE GENOMIC DNA]</scope>
    <source>
        <strain evidence="2">CGMCC 1.3685</strain>
    </source>
</reference>
<dbReference type="Proteomes" id="UP000606115">
    <property type="component" value="Unassembled WGS sequence"/>
</dbReference>
<evidence type="ECO:0000313" key="2">
    <source>
        <dbReference type="Proteomes" id="UP000606115"/>
    </source>
</evidence>
<proteinExistence type="predicted"/>
<name>A0ABQ2DMD0_9MICC</name>
<sequence>MLASNNAGWTAVGIGLGGEDPDRVRGWCAEVDVLFVSTQSNGGQIRIRVTATAAESCLASGRCA</sequence>
<dbReference type="EMBL" id="BMKX01000006">
    <property type="protein sequence ID" value="GGJ64085.1"/>
    <property type="molecule type" value="Genomic_DNA"/>
</dbReference>
<evidence type="ECO:0000313" key="1">
    <source>
        <dbReference type="EMBL" id="GGJ64085.1"/>
    </source>
</evidence>
<gene>
    <name evidence="1" type="ORF">GCM10007173_23780</name>
</gene>
<protein>
    <submittedName>
        <fullName evidence="1">Uncharacterized protein</fullName>
    </submittedName>
</protein>
<organism evidence="1 2">
    <name type="scientific">Glutamicibacter ardleyensis</name>
    <dbReference type="NCBI Taxonomy" id="225894"/>
    <lineage>
        <taxon>Bacteria</taxon>
        <taxon>Bacillati</taxon>
        <taxon>Actinomycetota</taxon>
        <taxon>Actinomycetes</taxon>
        <taxon>Micrococcales</taxon>
        <taxon>Micrococcaceae</taxon>
        <taxon>Glutamicibacter</taxon>
    </lineage>
</organism>